<reference evidence="1" key="2">
    <citation type="submission" date="2020-05" db="UniProtKB">
        <authorList>
            <consortium name="EnsemblMetazoa"/>
        </authorList>
    </citation>
    <scope>IDENTIFICATION</scope>
    <source>
        <strain evidence="1">IAEA</strain>
    </source>
</reference>
<protein>
    <submittedName>
        <fullName evidence="1">Uncharacterized protein</fullName>
    </submittedName>
</protein>
<organism evidence="1 2">
    <name type="scientific">Glossina brevipalpis</name>
    <dbReference type="NCBI Taxonomy" id="37001"/>
    <lineage>
        <taxon>Eukaryota</taxon>
        <taxon>Metazoa</taxon>
        <taxon>Ecdysozoa</taxon>
        <taxon>Arthropoda</taxon>
        <taxon>Hexapoda</taxon>
        <taxon>Insecta</taxon>
        <taxon>Pterygota</taxon>
        <taxon>Neoptera</taxon>
        <taxon>Endopterygota</taxon>
        <taxon>Diptera</taxon>
        <taxon>Brachycera</taxon>
        <taxon>Muscomorpha</taxon>
        <taxon>Hippoboscoidea</taxon>
        <taxon>Glossinidae</taxon>
        <taxon>Glossina</taxon>
    </lineage>
</organism>
<sequence>MFSNSVLLKANVMNLAQLITKDLKQNRKSLSKLRNILINPIKTECPPLNEDEFKGLCSLLRNVICQSGLKPQQFKAAKQTHLGLKSSVQAINNCHSSCILISLNIKRSHIISLIVI</sequence>
<dbReference type="VEuPathDB" id="VectorBase:GBRI044236"/>
<dbReference type="STRING" id="37001.A0A1A9X4Q5"/>
<dbReference type="Proteomes" id="UP000091820">
    <property type="component" value="Unassembled WGS sequence"/>
</dbReference>
<dbReference type="EnsemblMetazoa" id="GBRI044236-RA">
    <property type="protein sequence ID" value="GBRI044236-PA"/>
    <property type="gene ID" value="GBRI044236"/>
</dbReference>
<keyword evidence="2" id="KW-1185">Reference proteome</keyword>
<evidence type="ECO:0000313" key="2">
    <source>
        <dbReference type="Proteomes" id="UP000091820"/>
    </source>
</evidence>
<name>A0A1A9X4Q5_9MUSC</name>
<proteinExistence type="predicted"/>
<evidence type="ECO:0000313" key="1">
    <source>
        <dbReference type="EnsemblMetazoa" id="GBRI044236-PA"/>
    </source>
</evidence>
<accession>A0A1A9X4Q5</accession>
<reference evidence="2" key="1">
    <citation type="submission" date="2014-03" db="EMBL/GenBank/DDBJ databases">
        <authorList>
            <person name="Aksoy S."/>
            <person name="Warren W."/>
            <person name="Wilson R.K."/>
        </authorList>
    </citation>
    <scope>NUCLEOTIDE SEQUENCE [LARGE SCALE GENOMIC DNA]</scope>
    <source>
        <strain evidence="2">IAEA</strain>
    </source>
</reference>
<dbReference type="AlphaFoldDB" id="A0A1A9X4Q5"/>